<keyword evidence="3 6" id="KW-1133">Transmembrane helix</keyword>
<gene>
    <name evidence="7" type="ORF">B1B05_00975</name>
    <name evidence="8" type="ORF">SAMN05443094_101201</name>
</gene>
<dbReference type="Proteomes" id="UP000215545">
    <property type="component" value="Unassembled WGS sequence"/>
</dbReference>
<dbReference type="RefSeq" id="WP_045849595.1">
    <property type="nucleotide sequence ID" value="NZ_FTLX01000001.1"/>
</dbReference>
<keyword evidence="2 6" id="KW-0812">Transmembrane</keyword>
<comment type="subcellular location">
    <subcellularLocation>
        <location evidence="1">Membrane</location>
        <topology evidence="1">Multi-pass membrane protein</topology>
    </subcellularLocation>
</comment>
<evidence type="ECO:0000256" key="2">
    <source>
        <dbReference type="ARBA" id="ARBA00022692"/>
    </source>
</evidence>
<dbReference type="Pfam" id="PF01226">
    <property type="entry name" value="Form_Nir_trans"/>
    <property type="match status" value="1"/>
</dbReference>
<reference evidence="7" key="3">
    <citation type="submission" date="2017-03" db="EMBL/GenBank/DDBJ databases">
        <authorList>
            <person name="Dastager S.G."/>
            <person name="Neurgaonkar P.S."/>
            <person name="Dharne M.S."/>
        </authorList>
    </citation>
    <scope>NUCLEOTIDE SEQUENCE</scope>
    <source>
        <strain evidence="7">DSM 25145</strain>
    </source>
</reference>
<dbReference type="GO" id="GO:0015499">
    <property type="term" value="F:formate transmembrane transporter activity"/>
    <property type="evidence" value="ECO:0007669"/>
    <property type="project" value="TreeGrafter"/>
</dbReference>
<feature type="transmembrane region" description="Helical" evidence="6">
    <location>
        <begin position="156"/>
        <end position="175"/>
    </location>
</feature>
<dbReference type="InterPro" id="IPR023271">
    <property type="entry name" value="Aquaporin-like"/>
</dbReference>
<dbReference type="Proteomes" id="UP000186385">
    <property type="component" value="Unassembled WGS sequence"/>
</dbReference>
<evidence type="ECO:0000313" key="8">
    <source>
        <dbReference type="EMBL" id="SIP93083.1"/>
    </source>
</evidence>
<dbReference type="EMBL" id="FTLX01000001">
    <property type="protein sequence ID" value="SIP93083.1"/>
    <property type="molecule type" value="Genomic_DNA"/>
</dbReference>
<dbReference type="PANTHER" id="PTHR30520:SF8">
    <property type="entry name" value="NITRITE TRANSPORTER NIRC"/>
    <property type="match status" value="1"/>
</dbReference>
<evidence type="ECO:0000313" key="9">
    <source>
        <dbReference type="Proteomes" id="UP000186385"/>
    </source>
</evidence>
<dbReference type="Gene3D" id="1.20.1080.10">
    <property type="entry name" value="Glycerol uptake facilitator protein"/>
    <property type="match status" value="1"/>
</dbReference>
<accession>A0A1N6NM37</accession>
<dbReference type="InterPro" id="IPR024002">
    <property type="entry name" value="For/NO2_transpt_CS"/>
</dbReference>
<name>A0A1N6NM37_9BACI</name>
<evidence type="ECO:0000256" key="4">
    <source>
        <dbReference type="ARBA" id="ARBA00023136"/>
    </source>
</evidence>
<evidence type="ECO:0000313" key="7">
    <source>
        <dbReference type="EMBL" id="OXS80086.1"/>
    </source>
</evidence>
<dbReference type="STRING" id="1017273.SAMN05443094_101201"/>
<feature type="transmembrane region" description="Helical" evidence="6">
    <location>
        <begin position="104"/>
        <end position="132"/>
    </location>
</feature>
<evidence type="ECO:0000313" key="10">
    <source>
        <dbReference type="Proteomes" id="UP000215545"/>
    </source>
</evidence>
<feature type="transmembrane region" description="Helical" evidence="6">
    <location>
        <begin position="187"/>
        <end position="210"/>
    </location>
</feature>
<dbReference type="GO" id="GO:0005886">
    <property type="term" value="C:plasma membrane"/>
    <property type="evidence" value="ECO:0007669"/>
    <property type="project" value="TreeGrafter"/>
</dbReference>
<dbReference type="EMBL" id="MWSK01000001">
    <property type="protein sequence ID" value="OXS80086.1"/>
    <property type="molecule type" value="Genomic_DNA"/>
</dbReference>
<dbReference type="PANTHER" id="PTHR30520">
    <property type="entry name" value="FORMATE TRANSPORTER-RELATED"/>
    <property type="match status" value="1"/>
</dbReference>
<dbReference type="InterPro" id="IPR000292">
    <property type="entry name" value="For/NO2_transpt"/>
</dbReference>
<protein>
    <submittedName>
        <fullName evidence="7 8">Transporter</fullName>
    </submittedName>
</protein>
<comment type="similarity">
    <text evidence="5">Belongs to the FNT transporter (TC 1.A.16) family.</text>
</comment>
<reference evidence="8 9" key="1">
    <citation type="submission" date="2017-01" db="EMBL/GenBank/DDBJ databases">
        <authorList>
            <person name="Mah S.A."/>
            <person name="Swanson W.J."/>
            <person name="Moy G.W."/>
            <person name="Vacquier V.D."/>
        </authorList>
    </citation>
    <scope>NUCLEOTIDE SEQUENCE [LARGE SCALE GENOMIC DNA]</scope>
    <source>
        <strain evidence="8 9">NIO-1016</strain>
    </source>
</reference>
<feature type="transmembrane region" description="Helical" evidence="6">
    <location>
        <begin position="27"/>
        <end position="49"/>
    </location>
</feature>
<sequence>MNKEAYEEINQWAMKKTAILKHNPLQYIVKAMLASFFIGFAIMLSFKLAEPFYDASSPATGLMLGAFFGIALVLIIYGSAELFTGNTMYFTMSTMSGKTTWKDALAVLSACYSGNLLGAVFFGLFIGAAGIYNDPATSQYLMDVVSHKMHYPASELFFKAILCNWIVCLAVWIPMQMKGDMAKIVTMLLFVMTFVVAGFEHSVANMVLFSLALAVPHPEAISVASAVHNLIPVTVGNMIGGSVFVGMVYMYLAKPAVASEPAEAKERISLKLLQMSKSRR</sequence>
<proteinExistence type="inferred from homology"/>
<dbReference type="AlphaFoldDB" id="A0A1N6NM37"/>
<organism evidence="8 9">
    <name type="scientific">Domibacillus enclensis</name>
    <dbReference type="NCBI Taxonomy" id="1017273"/>
    <lineage>
        <taxon>Bacteria</taxon>
        <taxon>Bacillati</taxon>
        <taxon>Bacillota</taxon>
        <taxon>Bacilli</taxon>
        <taxon>Bacillales</taxon>
        <taxon>Bacillaceae</taxon>
        <taxon>Domibacillus</taxon>
    </lineage>
</organism>
<dbReference type="OrthoDB" id="9786493at2"/>
<evidence type="ECO:0000256" key="5">
    <source>
        <dbReference type="ARBA" id="ARBA00049660"/>
    </source>
</evidence>
<feature type="transmembrane region" description="Helical" evidence="6">
    <location>
        <begin position="61"/>
        <end position="83"/>
    </location>
</feature>
<evidence type="ECO:0000256" key="3">
    <source>
        <dbReference type="ARBA" id="ARBA00022989"/>
    </source>
</evidence>
<feature type="transmembrane region" description="Helical" evidence="6">
    <location>
        <begin position="230"/>
        <end position="252"/>
    </location>
</feature>
<dbReference type="PROSITE" id="PS01006">
    <property type="entry name" value="FORMATE_NITRITE_TP_2"/>
    <property type="match status" value="1"/>
</dbReference>
<evidence type="ECO:0000256" key="1">
    <source>
        <dbReference type="ARBA" id="ARBA00004141"/>
    </source>
</evidence>
<keyword evidence="4 6" id="KW-0472">Membrane</keyword>
<evidence type="ECO:0000256" key="6">
    <source>
        <dbReference type="SAM" id="Phobius"/>
    </source>
</evidence>
<keyword evidence="10" id="KW-1185">Reference proteome</keyword>
<reference evidence="10" key="2">
    <citation type="submission" date="2017-03" db="EMBL/GenBank/DDBJ databases">
        <title>Bacillus sp. V-88(T) DSM27956, whole genome shotgun sequencing project.</title>
        <authorList>
            <person name="Dastager S.G."/>
            <person name="Neurgaonkar P.S."/>
            <person name="Dharne M.S."/>
        </authorList>
    </citation>
    <scope>NUCLEOTIDE SEQUENCE [LARGE SCALE GENOMIC DNA]</scope>
    <source>
        <strain evidence="10">DSM 25145</strain>
    </source>
</reference>